<name>A0ABN8DYG6_9VIBR</name>
<dbReference type="Proteomes" id="UP000838672">
    <property type="component" value="Unassembled WGS sequence"/>
</dbReference>
<dbReference type="PANTHER" id="PTHR30269">
    <property type="entry name" value="TRANSMEMBRANE PROTEIN YFCA"/>
    <property type="match status" value="1"/>
</dbReference>
<evidence type="ECO:0000256" key="4">
    <source>
        <dbReference type="ARBA" id="ARBA00022475"/>
    </source>
</evidence>
<accession>A0ABN8DYG6</accession>
<evidence type="ECO:0000256" key="7">
    <source>
        <dbReference type="ARBA" id="ARBA00023136"/>
    </source>
</evidence>
<keyword evidence="6 8" id="KW-1133">Transmembrane helix</keyword>
<dbReference type="EMBL" id="CAKLDI010000002">
    <property type="protein sequence ID" value="CAH0535525.1"/>
    <property type="molecule type" value="Genomic_DNA"/>
</dbReference>
<comment type="similarity">
    <text evidence="2 8">Belongs to the 4-toluene sulfonate uptake permease (TSUP) (TC 2.A.102) family.</text>
</comment>
<keyword evidence="7 8" id="KW-0472">Membrane</keyword>
<proteinExistence type="inferred from homology"/>
<sequence length="241" mass="25713">MAMVFAFLMVAAGAFVQTTIGFGFAIVIAPALFLILPAYIPGPIALVGLVIALLNAYRYRTSISFHGVGLALLGRIPGTAAGAALLLVVSAHWLSLWLGLVVLIAVIVSLLPHRLEPTPTRLLIVGFLSGFMGTSSSIGGPPMALLLQHQAANHIRANMAAFFIVSGFMTLIALTMIGHMTLYHVGLALPLIPAAIIGYLIANKVIHRIDKQQMRWLSLVLCSLSAASAIGHFFYQQFWAS</sequence>
<keyword evidence="5 8" id="KW-0812">Transmembrane</keyword>
<comment type="subcellular location">
    <subcellularLocation>
        <location evidence="1 8">Cell membrane</location>
        <topology evidence="1 8">Multi-pass membrane protein</topology>
    </subcellularLocation>
</comment>
<evidence type="ECO:0000256" key="3">
    <source>
        <dbReference type="ARBA" id="ARBA00022448"/>
    </source>
</evidence>
<keyword evidence="4 8" id="KW-1003">Cell membrane</keyword>
<feature type="transmembrane region" description="Helical" evidence="8">
    <location>
        <begin position="31"/>
        <end position="57"/>
    </location>
</feature>
<gene>
    <name evidence="9" type="ORF">VST7929_03096</name>
</gene>
<evidence type="ECO:0000256" key="1">
    <source>
        <dbReference type="ARBA" id="ARBA00004651"/>
    </source>
</evidence>
<feature type="transmembrane region" description="Helical" evidence="8">
    <location>
        <begin position="159"/>
        <end position="177"/>
    </location>
</feature>
<evidence type="ECO:0000256" key="6">
    <source>
        <dbReference type="ARBA" id="ARBA00022989"/>
    </source>
</evidence>
<dbReference type="InterPro" id="IPR002781">
    <property type="entry name" value="TM_pro_TauE-like"/>
</dbReference>
<feature type="transmembrane region" description="Helical" evidence="8">
    <location>
        <begin position="214"/>
        <end position="235"/>
    </location>
</feature>
<evidence type="ECO:0000256" key="5">
    <source>
        <dbReference type="ARBA" id="ARBA00022692"/>
    </source>
</evidence>
<evidence type="ECO:0000313" key="10">
    <source>
        <dbReference type="Proteomes" id="UP000838672"/>
    </source>
</evidence>
<feature type="transmembrane region" description="Helical" evidence="8">
    <location>
        <begin position="78"/>
        <end position="111"/>
    </location>
</feature>
<comment type="caution">
    <text evidence="9">The sequence shown here is derived from an EMBL/GenBank/DDBJ whole genome shotgun (WGS) entry which is preliminary data.</text>
</comment>
<evidence type="ECO:0000313" key="9">
    <source>
        <dbReference type="EMBL" id="CAH0535525.1"/>
    </source>
</evidence>
<organism evidence="9 10">
    <name type="scientific">Vibrio stylophorae</name>
    <dbReference type="NCBI Taxonomy" id="659351"/>
    <lineage>
        <taxon>Bacteria</taxon>
        <taxon>Pseudomonadati</taxon>
        <taxon>Pseudomonadota</taxon>
        <taxon>Gammaproteobacteria</taxon>
        <taxon>Vibrionales</taxon>
        <taxon>Vibrionaceae</taxon>
        <taxon>Vibrio</taxon>
    </lineage>
</organism>
<reference evidence="9" key="1">
    <citation type="submission" date="2021-11" db="EMBL/GenBank/DDBJ databases">
        <authorList>
            <person name="Rodrigo-Torres L."/>
            <person name="Arahal R. D."/>
            <person name="Lucena T."/>
        </authorList>
    </citation>
    <scope>NUCLEOTIDE SEQUENCE</scope>
    <source>
        <strain evidence="9">CECT 7929</strain>
    </source>
</reference>
<dbReference type="InterPro" id="IPR052017">
    <property type="entry name" value="TSUP"/>
</dbReference>
<protein>
    <recommendedName>
        <fullName evidence="8">Probable membrane transporter protein</fullName>
    </recommendedName>
</protein>
<dbReference type="PANTHER" id="PTHR30269:SF37">
    <property type="entry name" value="MEMBRANE TRANSPORTER PROTEIN"/>
    <property type="match status" value="1"/>
</dbReference>
<keyword evidence="3" id="KW-0813">Transport</keyword>
<feature type="transmembrane region" description="Helical" evidence="8">
    <location>
        <begin position="183"/>
        <end position="202"/>
    </location>
</feature>
<dbReference type="RefSeq" id="WP_237468441.1">
    <property type="nucleotide sequence ID" value="NZ_CAKLDI010000002.1"/>
</dbReference>
<evidence type="ECO:0000256" key="8">
    <source>
        <dbReference type="RuleBase" id="RU363041"/>
    </source>
</evidence>
<keyword evidence="10" id="KW-1185">Reference proteome</keyword>
<feature type="transmembrane region" description="Helical" evidence="8">
    <location>
        <begin position="123"/>
        <end position="147"/>
    </location>
</feature>
<dbReference type="Pfam" id="PF01925">
    <property type="entry name" value="TauE"/>
    <property type="match status" value="1"/>
</dbReference>
<evidence type="ECO:0000256" key="2">
    <source>
        <dbReference type="ARBA" id="ARBA00009142"/>
    </source>
</evidence>